<evidence type="ECO:0000313" key="1">
    <source>
        <dbReference type="EMBL" id="QDU41248.1"/>
    </source>
</evidence>
<dbReference type="OrthoDB" id="5416084at2"/>
<gene>
    <name evidence="1" type="ORF">Mal4_56130</name>
</gene>
<dbReference type="AlphaFoldDB" id="A0A517ZFI8"/>
<dbReference type="InterPro" id="IPR011990">
    <property type="entry name" value="TPR-like_helical_dom_sf"/>
</dbReference>
<evidence type="ECO:0000313" key="2">
    <source>
        <dbReference type="Proteomes" id="UP000320496"/>
    </source>
</evidence>
<protein>
    <submittedName>
        <fullName evidence="1">ImpE protein</fullName>
    </submittedName>
</protein>
<organism evidence="1 2">
    <name type="scientific">Maioricimonas rarisocia</name>
    <dbReference type="NCBI Taxonomy" id="2528026"/>
    <lineage>
        <taxon>Bacteria</taxon>
        <taxon>Pseudomonadati</taxon>
        <taxon>Planctomycetota</taxon>
        <taxon>Planctomycetia</taxon>
        <taxon>Planctomycetales</taxon>
        <taxon>Planctomycetaceae</taxon>
        <taxon>Maioricimonas</taxon>
    </lineage>
</organism>
<proteinExistence type="predicted"/>
<dbReference type="Proteomes" id="UP000320496">
    <property type="component" value="Chromosome"/>
</dbReference>
<dbReference type="Gene3D" id="1.25.40.10">
    <property type="entry name" value="Tetratricopeptide repeat domain"/>
    <property type="match status" value="1"/>
</dbReference>
<dbReference type="InterPro" id="IPR009211">
    <property type="entry name" value="TagJ"/>
</dbReference>
<sequence length="273" mass="30524">MSENPAQQHFQAGRLSEAVAAATEQVRSSPTDVQQRMFLAELLCFSGEIERADNQLDVIVRQNPDAIRVLHFRQVLRAELARRQFASEGRTPEFLVEPPEHLRLQLKAAVHLREGETQAANELLAQAAEARPPVRGTVNDRPFSDFRDLDDVSASFFEVLTNTGVWYWVPFEAIDSIEFHEPQAPRDLLWRRASMTVRGGPDGEVSIPALYPGSSDAESEDMKLGRGTDWIGDEGGPIRGVGQRMYLVDETDLAVLELARLTFDSADEPKPDE</sequence>
<dbReference type="Pfam" id="PF07024">
    <property type="entry name" value="ImpE"/>
    <property type="match status" value="1"/>
</dbReference>
<dbReference type="PIRSF" id="PIRSF029288">
    <property type="entry name" value="SciE_ImpE"/>
    <property type="match status" value="1"/>
</dbReference>
<dbReference type="KEGG" id="mri:Mal4_56130"/>
<reference evidence="1 2" key="1">
    <citation type="submission" date="2019-02" db="EMBL/GenBank/DDBJ databases">
        <title>Deep-cultivation of Planctomycetes and their phenomic and genomic characterization uncovers novel biology.</title>
        <authorList>
            <person name="Wiegand S."/>
            <person name="Jogler M."/>
            <person name="Boedeker C."/>
            <person name="Pinto D."/>
            <person name="Vollmers J."/>
            <person name="Rivas-Marin E."/>
            <person name="Kohn T."/>
            <person name="Peeters S.H."/>
            <person name="Heuer A."/>
            <person name="Rast P."/>
            <person name="Oberbeckmann S."/>
            <person name="Bunk B."/>
            <person name="Jeske O."/>
            <person name="Meyerdierks A."/>
            <person name="Storesund J.E."/>
            <person name="Kallscheuer N."/>
            <person name="Luecker S."/>
            <person name="Lage O.M."/>
            <person name="Pohl T."/>
            <person name="Merkel B.J."/>
            <person name="Hornburger P."/>
            <person name="Mueller R.-W."/>
            <person name="Bruemmer F."/>
            <person name="Labrenz M."/>
            <person name="Spormann A.M."/>
            <person name="Op den Camp H."/>
            <person name="Overmann J."/>
            <person name="Amann R."/>
            <person name="Jetten M.S.M."/>
            <person name="Mascher T."/>
            <person name="Medema M.H."/>
            <person name="Devos D.P."/>
            <person name="Kaster A.-K."/>
            <person name="Ovreas L."/>
            <person name="Rohde M."/>
            <person name="Galperin M.Y."/>
            <person name="Jogler C."/>
        </authorList>
    </citation>
    <scope>NUCLEOTIDE SEQUENCE [LARGE SCALE GENOMIC DNA]</scope>
    <source>
        <strain evidence="1 2">Mal4</strain>
    </source>
</reference>
<keyword evidence="2" id="KW-1185">Reference proteome</keyword>
<dbReference type="EMBL" id="CP036275">
    <property type="protein sequence ID" value="QDU41248.1"/>
    <property type="molecule type" value="Genomic_DNA"/>
</dbReference>
<dbReference type="RefSeq" id="WP_145372461.1">
    <property type="nucleotide sequence ID" value="NZ_CP036275.1"/>
</dbReference>
<dbReference type="SUPFAM" id="SSF144059">
    <property type="entry name" value="ImpE-like"/>
    <property type="match status" value="1"/>
</dbReference>
<accession>A0A517ZFI8</accession>
<dbReference type="Pfam" id="PF14559">
    <property type="entry name" value="TPR_19"/>
    <property type="match status" value="1"/>
</dbReference>
<name>A0A517ZFI8_9PLAN</name>